<dbReference type="GO" id="GO:0008408">
    <property type="term" value="F:3'-5' exonuclease activity"/>
    <property type="evidence" value="ECO:0007669"/>
    <property type="project" value="InterPro"/>
</dbReference>
<keyword evidence="6" id="KW-0239">DNA-directed DNA polymerase</keyword>
<keyword evidence="5" id="KW-0235">DNA replication</keyword>
<dbReference type="NCBIfam" id="TIGR00678">
    <property type="entry name" value="holB"/>
    <property type="match status" value="1"/>
</dbReference>
<evidence type="ECO:0000313" key="9">
    <source>
        <dbReference type="EMBL" id="NMG02071.1"/>
    </source>
</evidence>
<keyword evidence="3 9" id="KW-0808">Transferase</keyword>
<dbReference type="PANTHER" id="PTHR11669:SF8">
    <property type="entry name" value="DNA POLYMERASE III SUBUNIT DELTA"/>
    <property type="match status" value="1"/>
</dbReference>
<dbReference type="InterPro" id="IPR027417">
    <property type="entry name" value="P-loop_NTPase"/>
</dbReference>
<dbReference type="GO" id="GO:0009360">
    <property type="term" value="C:DNA polymerase III complex"/>
    <property type="evidence" value="ECO:0007669"/>
    <property type="project" value="InterPro"/>
</dbReference>
<dbReference type="RefSeq" id="WP_168986870.1">
    <property type="nucleotide sequence ID" value="NZ_CAWPHM010000044.1"/>
</dbReference>
<evidence type="ECO:0000256" key="7">
    <source>
        <dbReference type="ARBA" id="ARBA00049244"/>
    </source>
</evidence>
<feature type="domain" description="DNA polymerase III delta subunit C-terminal" evidence="8">
    <location>
        <begin position="262"/>
        <end position="337"/>
    </location>
</feature>
<evidence type="ECO:0000256" key="5">
    <source>
        <dbReference type="ARBA" id="ARBA00022705"/>
    </source>
</evidence>
<dbReference type="Pfam" id="PF09115">
    <property type="entry name" value="DNApol3-delta_C"/>
    <property type="match status" value="1"/>
</dbReference>
<dbReference type="EC" id="2.7.7.7" evidence="1"/>
<name>A0A972FGT9_9RHOO</name>
<dbReference type="Pfam" id="PF13177">
    <property type="entry name" value="DNA_pol3_delta2"/>
    <property type="match status" value="1"/>
</dbReference>
<gene>
    <name evidence="9" type="primary">holB</name>
    <name evidence="9" type="ORF">GPA21_03685</name>
</gene>
<dbReference type="AlphaFoldDB" id="A0A972FGT9"/>
<evidence type="ECO:0000313" key="10">
    <source>
        <dbReference type="Proteomes" id="UP000599523"/>
    </source>
</evidence>
<comment type="catalytic activity">
    <reaction evidence="7">
        <text>DNA(n) + a 2'-deoxyribonucleoside 5'-triphosphate = DNA(n+1) + diphosphate</text>
        <dbReference type="Rhea" id="RHEA:22508"/>
        <dbReference type="Rhea" id="RHEA-COMP:17339"/>
        <dbReference type="Rhea" id="RHEA-COMP:17340"/>
        <dbReference type="ChEBI" id="CHEBI:33019"/>
        <dbReference type="ChEBI" id="CHEBI:61560"/>
        <dbReference type="ChEBI" id="CHEBI:173112"/>
        <dbReference type="EC" id="2.7.7.7"/>
    </reaction>
</comment>
<dbReference type="GO" id="GO:0006261">
    <property type="term" value="P:DNA-templated DNA replication"/>
    <property type="evidence" value="ECO:0007669"/>
    <property type="project" value="TreeGrafter"/>
</dbReference>
<dbReference type="InterPro" id="IPR004622">
    <property type="entry name" value="DNA_pol_HolB"/>
</dbReference>
<evidence type="ECO:0000256" key="6">
    <source>
        <dbReference type="ARBA" id="ARBA00022932"/>
    </source>
</evidence>
<evidence type="ECO:0000256" key="3">
    <source>
        <dbReference type="ARBA" id="ARBA00022679"/>
    </source>
</evidence>
<evidence type="ECO:0000256" key="2">
    <source>
        <dbReference type="ARBA" id="ARBA00014363"/>
    </source>
</evidence>
<keyword evidence="10" id="KW-1185">Reference proteome</keyword>
<accession>A0A972FGT9</accession>
<dbReference type="PANTHER" id="PTHR11669">
    <property type="entry name" value="REPLICATION FACTOR C / DNA POLYMERASE III GAMMA-TAU SUBUNIT"/>
    <property type="match status" value="1"/>
</dbReference>
<evidence type="ECO:0000256" key="1">
    <source>
        <dbReference type="ARBA" id="ARBA00012417"/>
    </source>
</evidence>
<keyword evidence="4 9" id="KW-0548">Nucleotidyltransferase</keyword>
<dbReference type="SUPFAM" id="SSF52540">
    <property type="entry name" value="P-loop containing nucleoside triphosphate hydrolases"/>
    <property type="match status" value="1"/>
</dbReference>
<dbReference type="EMBL" id="WTVM01000013">
    <property type="protein sequence ID" value="NMG02071.1"/>
    <property type="molecule type" value="Genomic_DNA"/>
</dbReference>
<comment type="caution">
    <text evidence="9">The sequence shown here is derived from an EMBL/GenBank/DDBJ whole genome shotgun (WGS) entry which is preliminary data.</text>
</comment>
<evidence type="ECO:0000256" key="4">
    <source>
        <dbReference type="ARBA" id="ARBA00022695"/>
    </source>
</evidence>
<protein>
    <recommendedName>
        <fullName evidence="2">DNA polymerase III subunit delta'</fullName>
        <ecNumber evidence="1">2.7.7.7</ecNumber>
    </recommendedName>
</protein>
<dbReference type="InterPro" id="IPR015199">
    <property type="entry name" value="DNA_pol_III_delta_C"/>
</dbReference>
<evidence type="ECO:0000259" key="8">
    <source>
        <dbReference type="Pfam" id="PF09115"/>
    </source>
</evidence>
<dbReference type="InterPro" id="IPR050238">
    <property type="entry name" value="DNA_Rep/Repair_Clamp_Loader"/>
</dbReference>
<dbReference type="GO" id="GO:0003887">
    <property type="term" value="F:DNA-directed DNA polymerase activity"/>
    <property type="evidence" value="ECO:0007669"/>
    <property type="project" value="UniProtKB-KW"/>
</dbReference>
<dbReference type="Gene3D" id="3.40.50.300">
    <property type="entry name" value="P-loop containing nucleotide triphosphate hydrolases"/>
    <property type="match status" value="1"/>
</dbReference>
<proteinExistence type="predicted"/>
<dbReference type="Proteomes" id="UP000599523">
    <property type="component" value="Unassembled WGS sequence"/>
</dbReference>
<organism evidence="9 10">
    <name type="scientific">Azoarcus taiwanensis</name>
    <dbReference type="NCBI Taxonomy" id="666964"/>
    <lineage>
        <taxon>Bacteria</taxon>
        <taxon>Pseudomonadati</taxon>
        <taxon>Pseudomonadota</taxon>
        <taxon>Betaproteobacteria</taxon>
        <taxon>Rhodocyclales</taxon>
        <taxon>Zoogloeaceae</taxon>
        <taxon>Azoarcus</taxon>
    </lineage>
</organism>
<dbReference type="GO" id="GO:0003677">
    <property type="term" value="F:DNA binding"/>
    <property type="evidence" value="ECO:0007669"/>
    <property type="project" value="InterPro"/>
</dbReference>
<reference evidence="9" key="1">
    <citation type="submission" date="2019-12" db="EMBL/GenBank/DDBJ databases">
        <title>Comparative genomics gives insights into the taxonomy of the Azoarcus-Aromatoleum group and reveals separate origins of nif in the plant-associated Azoarcus and non-plant-associated Aromatoleum sub-groups.</title>
        <authorList>
            <person name="Lafos M."/>
            <person name="Maluk M."/>
            <person name="Batista M."/>
            <person name="Junghare M."/>
            <person name="Carmona M."/>
            <person name="Faoro H."/>
            <person name="Cruz L.M."/>
            <person name="Battistoni F."/>
            <person name="De Souza E."/>
            <person name="Pedrosa F."/>
            <person name="Chen W.-M."/>
            <person name="Poole P.S."/>
            <person name="Dixon R.A."/>
            <person name="James E.K."/>
        </authorList>
    </citation>
    <scope>NUCLEOTIDE SEQUENCE</scope>
    <source>
        <strain evidence="9">NSC3</strain>
    </source>
</reference>
<sequence length="346" mass="37667">MMHPWLEDTWRRLVSLGERMPHALLFVGPAGTGKRDLADALAAAMLCAHPTEDGHACGRCDACLLRLSGNHPDLHLLVPAAQSASPEASSAEEGGKAKSSQIVIEQVRDLQSALGVTAHQGSRRVVIVEPAEAMNTFTANALLKSLEEPPQGCTFLLCSSAPRMLLPTIRSRCQTWAISPPDETALRAWATDKPPELLALARAGGGMPLAAERLAARGMAPHLMRFVRDIGALPGTDPLMLAGQWESWLKSKEAIAAGFDMAQLVDWVQRWVTDLTSIRLGGQVRYFPDHEAVLSAVALRAKVDAMTTCYNDLTRIRRVARHPLNARLMLEDMLLRFARAIGGIKR</sequence>